<protein>
    <recommendedName>
        <fullName evidence="4">F-box domain-containing protein</fullName>
    </recommendedName>
</protein>
<evidence type="ECO:0000313" key="3">
    <source>
        <dbReference type="Proteomes" id="UP001285441"/>
    </source>
</evidence>
<evidence type="ECO:0000256" key="1">
    <source>
        <dbReference type="SAM" id="MobiDB-lite"/>
    </source>
</evidence>
<comment type="caution">
    <text evidence="2">The sequence shown here is derived from an EMBL/GenBank/DDBJ whole genome shotgun (WGS) entry which is preliminary data.</text>
</comment>
<name>A0AAE0NQU5_9PEZI</name>
<dbReference type="EMBL" id="JAULSW010000004">
    <property type="protein sequence ID" value="KAK3386011.1"/>
    <property type="molecule type" value="Genomic_DNA"/>
</dbReference>
<proteinExistence type="predicted"/>
<accession>A0AAE0NQU5</accession>
<dbReference type="AlphaFoldDB" id="A0AAE0NQU5"/>
<gene>
    <name evidence="2" type="ORF">B0H63DRAFT_450007</name>
</gene>
<keyword evidence="3" id="KW-1185">Reference proteome</keyword>
<evidence type="ECO:0008006" key="4">
    <source>
        <dbReference type="Google" id="ProtNLM"/>
    </source>
</evidence>
<dbReference type="Proteomes" id="UP001285441">
    <property type="component" value="Unassembled WGS sequence"/>
</dbReference>
<reference evidence="2" key="1">
    <citation type="journal article" date="2023" name="Mol. Phylogenet. Evol.">
        <title>Genome-scale phylogeny and comparative genomics of the fungal order Sordariales.</title>
        <authorList>
            <person name="Hensen N."/>
            <person name="Bonometti L."/>
            <person name="Westerberg I."/>
            <person name="Brannstrom I.O."/>
            <person name="Guillou S."/>
            <person name="Cros-Aarteil S."/>
            <person name="Calhoun S."/>
            <person name="Haridas S."/>
            <person name="Kuo A."/>
            <person name="Mondo S."/>
            <person name="Pangilinan J."/>
            <person name="Riley R."/>
            <person name="LaButti K."/>
            <person name="Andreopoulos B."/>
            <person name="Lipzen A."/>
            <person name="Chen C."/>
            <person name="Yan M."/>
            <person name="Daum C."/>
            <person name="Ng V."/>
            <person name="Clum A."/>
            <person name="Steindorff A."/>
            <person name="Ohm R.A."/>
            <person name="Martin F."/>
            <person name="Silar P."/>
            <person name="Natvig D.O."/>
            <person name="Lalanne C."/>
            <person name="Gautier V."/>
            <person name="Ament-Velasquez S.L."/>
            <person name="Kruys A."/>
            <person name="Hutchinson M.I."/>
            <person name="Powell A.J."/>
            <person name="Barry K."/>
            <person name="Miller A.N."/>
            <person name="Grigoriev I.V."/>
            <person name="Debuchy R."/>
            <person name="Gladieux P."/>
            <person name="Hiltunen Thoren M."/>
            <person name="Johannesson H."/>
        </authorList>
    </citation>
    <scope>NUCLEOTIDE SEQUENCE</scope>
    <source>
        <strain evidence="2">CBS 232.78</strain>
    </source>
</reference>
<sequence length="381" mass="43885">MDPLVAAVHHNLTLSPLCRLPGKIPVKIVSNVDDYADMECLRRVSRCFLQLVPKVHDLQHERLSSKDRSTFPILAERLRKDMYCQDCWVAEARHDWSKRVQGMTKEYLHCSGCQSDHPACLFSPQQRQTVDKHKRICIGHEGFLRLCRHKTVRWANIVDQGRGGCNTYTYPWTMKTLMACDHPDHLIQHGRKKPYYTLYDGRRVSKHPTVSMLYYTRPTTPVTLLGGLLSLLAAAWRAATTPNRRPRPPPPGGGIRPLPDKIEEEKASAVVAPDSQKWTAGWHVSSVVVEGYRRREEKKKRSPGGAGAGTGARTYAHVTFMRQIPVVNDDDPWWHMDPSWYNALAPESYNLVEDEEGLWVYWCLEPRCRNHWRDTPVFHYE</sequence>
<organism evidence="2 3">
    <name type="scientific">Podospora didyma</name>
    <dbReference type="NCBI Taxonomy" id="330526"/>
    <lineage>
        <taxon>Eukaryota</taxon>
        <taxon>Fungi</taxon>
        <taxon>Dikarya</taxon>
        <taxon>Ascomycota</taxon>
        <taxon>Pezizomycotina</taxon>
        <taxon>Sordariomycetes</taxon>
        <taxon>Sordariomycetidae</taxon>
        <taxon>Sordariales</taxon>
        <taxon>Podosporaceae</taxon>
        <taxon>Podospora</taxon>
    </lineage>
</organism>
<evidence type="ECO:0000313" key="2">
    <source>
        <dbReference type="EMBL" id="KAK3386011.1"/>
    </source>
</evidence>
<reference evidence="2" key="2">
    <citation type="submission" date="2023-06" db="EMBL/GenBank/DDBJ databases">
        <authorList>
            <consortium name="Lawrence Berkeley National Laboratory"/>
            <person name="Haridas S."/>
            <person name="Hensen N."/>
            <person name="Bonometti L."/>
            <person name="Westerberg I."/>
            <person name="Brannstrom I.O."/>
            <person name="Guillou S."/>
            <person name="Cros-Aarteil S."/>
            <person name="Calhoun S."/>
            <person name="Kuo A."/>
            <person name="Mondo S."/>
            <person name="Pangilinan J."/>
            <person name="Riley R."/>
            <person name="LaButti K."/>
            <person name="Andreopoulos B."/>
            <person name="Lipzen A."/>
            <person name="Chen C."/>
            <person name="Yanf M."/>
            <person name="Daum C."/>
            <person name="Ng V."/>
            <person name="Clum A."/>
            <person name="Steindorff A."/>
            <person name="Ohm R."/>
            <person name="Martin F."/>
            <person name="Silar P."/>
            <person name="Natvig D."/>
            <person name="Lalanne C."/>
            <person name="Gautier V."/>
            <person name="Ament-velasquez S.L."/>
            <person name="Kruys A."/>
            <person name="Hutchinson M.I."/>
            <person name="Powell A.J."/>
            <person name="Barry K."/>
            <person name="Miller A.N."/>
            <person name="Grigoriev I.V."/>
            <person name="Debuchy R."/>
            <person name="Gladieux P."/>
            <person name="Thoren M.H."/>
            <person name="Johannesson H."/>
        </authorList>
    </citation>
    <scope>NUCLEOTIDE SEQUENCE</scope>
    <source>
        <strain evidence="2">CBS 232.78</strain>
    </source>
</reference>
<feature type="region of interest" description="Disordered" evidence="1">
    <location>
        <begin position="240"/>
        <end position="259"/>
    </location>
</feature>